<evidence type="ECO:0000259" key="2">
    <source>
        <dbReference type="Pfam" id="PF10088"/>
    </source>
</evidence>
<reference evidence="3 4" key="1">
    <citation type="submission" date="2019-07" db="EMBL/GenBank/DDBJ databases">
        <title>Tepidimonas taiwanensis I1-1 draft genome.</title>
        <authorList>
            <person name="Da Costa M.S."/>
            <person name="Froufe H.J.C."/>
            <person name="Egas C."/>
            <person name="Albuquerque L."/>
        </authorList>
    </citation>
    <scope>NUCLEOTIDE SEQUENCE [LARGE SCALE GENOMIC DNA]</scope>
    <source>
        <strain evidence="3 4">I1-1</strain>
    </source>
</reference>
<comment type="caution">
    <text evidence="3">The sequence shown here is derived from an EMBL/GenBank/DDBJ whole genome shotgun (WGS) entry which is preliminary data.</text>
</comment>
<proteinExistence type="predicted"/>
<evidence type="ECO:0000313" key="3">
    <source>
        <dbReference type="EMBL" id="TSE32955.1"/>
    </source>
</evidence>
<feature type="coiled-coil region" evidence="1">
    <location>
        <begin position="307"/>
        <end position="334"/>
    </location>
</feature>
<dbReference type="Proteomes" id="UP000317763">
    <property type="component" value="Unassembled WGS sequence"/>
</dbReference>
<dbReference type="EMBL" id="VJOM01000006">
    <property type="protein sequence ID" value="TSE32955.1"/>
    <property type="molecule type" value="Genomic_DNA"/>
</dbReference>
<organism evidence="3 4">
    <name type="scientific">Tepidimonas taiwanensis</name>
    <dbReference type="NCBI Taxonomy" id="307486"/>
    <lineage>
        <taxon>Bacteria</taxon>
        <taxon>Pseudomonadati</taxon>
        <taxon>Pseudomonadota</taxon>
        <taxon>Betaproteobacteria</taxon>
        <taxon>Burkholderiales</taxon>
        <taxon>Tepidimonas</taxon>
    </lineage>
</organism>
<dbReference type="STRING" id="307486.GCA_000807215_01277"/>
<feature type="coiled-coil region" evidence="1">
    <location>
        <begin position="183"/>
        <end position="261"/>
    </location>
</feature>
<sequence length="567" mass="64797">MRLLSLQCDRPSFRQIDFRPEGLSVIVGDASQQQASANGVGKTLAVKLVHHCLGARRDETLARGVGDWRFALELELADGRHRIERNGDGSDITLDGREMNLSALRQWLDTHGPFVLPGDVPGFSFRALYARFARRNRDGDFADPIRLHREEQHEALARTLYLLGADITLVTRKAVLRERVSAIENARRLLQDSDQRLRNLLRTGIDVQAQLADLGERIERTRERLEAMQVAEEYAAVQQEADRLTRELRALETRVAQIDFALVGIARALEMRPDIERETLLGFYRGLEHVFRPEALADFERVERFHRSLAEQRRQRLTRDKLRLMAEREECEAKRRKLAGERDAHLAFLQQHHAIDDYMAVAQQLARMQADHQLLAQYRSVKEQWESEILELREAMTHDDRLAAEYVASNPLCWADQRFRELIHALYPREAAGIVLENNTGTNKLRYDLKVQVEGQGSDGIHAARIMAFDWIVYRHGSYHTMRHLWHDNHLYDPVDPHQRAAWLRLTHAALAGSGSQYILSINTENYGSTRALLGTEGGWLDDAVVARLSGDADAHKLLGVRIGVAV</sequence>
<accession>A0A554XAU5</accession>
<dbReference type="Pfam" id="PF10088">
    <property type="entry name" value="DUF2326"/>
    <property type="match status" value="1"/>
</dbReference>
<feature type="domain" description="DUF2326" evidence="2">
    <location>
        <begin position="423"/>
        <end position="562"/>
    </location>
</feature>
<gene>
    <name evidence="3" type="ORF">Ttaiw_00815</name>
</gene>
<evidence type="ECO:0000313" key="4">
    <source>
        <dbReference type="Proteomes" id="UP000317763"/>
    </source>
</evidence>
<dbReference type="InterPro" id="IPR027417">
    <property type="entry name" value="P-loop_NTPase"/>
</dbReference>
<keyword evidence="1" id="KW-0175">Coiled coil</keyword>
<evidence type="ECO:0000256" key="1">
    <source>
        <dbReference type="SAM" id="Coils"/>
    </source>
</evidence>
<keyword evidence="4" id="KW-1185">Reference proteome</keyword>
<dbReference type="Gene3D" id="3.40.50.300">
    <property type="entry name" value="P-loop containing nucleotide triphosphate hydrolases"/>
    <property type="match status" value="1"/>
</dbReference>
<dbReference type="AlphaFoldDB" id="A0A554XAU5"/>
<protein>
    <recommendedName>
        <fullName evidence="2">DUF2326 domain-containing protein</fullName>
    </recommendedName>
</protein>
<name>A0A554XAU5_9BURK</name>
<dbReference type="OrthoDB" id="9774685at2"/>
<dbReference type="InterPro" id="IPR018760">
    <property type="entry name" value="DUF2326"/>
</dbReference>
<dbReference type="RefSeq" id="WP_043700637.1">
    <property type="nucleotide sequence ID" value="NZ_CP083911.1"/>
</dbReference>